<sequence length="60" mass="6784">MDPSSNIDAFTSYSVLVYALSSAPSSMFMTLGKPVSSKRYFIPEFPLEDLVIWPPLVQRR</sequence>
<evidence type="ECO:0000313" key="2">
    <source>
        <dbReference type="Proteomes" id="UP000095283"/>
    </source>
</evidence>
<accession>A0A1I7X2G9</accession>
<reference evidence="3" key="1">
    <citation type="submission" date="2016-11" db="UniProtKB">
        <authorList>
            <consortium name="WormBaseParasite"/>
        </authorList>
    </citation>
    <scope>IDENTIFICATION</scope>
</reference>
<evidence type="ECO:0000313" key="3">
    <source>
        <dbReference type="WBParaSite" id="Hba_11787"/>
    </source>
</evidence>
<keyword evidence="1" id="KW-1133">Transmembrane helix</keyword>
<keyword evidence="2" id="KW-1185">Reference proteome</keyword>
<keyword evidence="1" id="KW-0812">Transmembrane</keyword>
<feature type="transmembrane region" description="Helical" evidence="1">
    <location>
        <begin position="12"/>
        <end position="31"/>
    </location>
</feature>
<dbReference type="Proteomes" id="UP000095283">
    <property type="component" value="Unplaced"/>
</dbReference>
<organism evidence="2 3">
    <name type="scientific">Heterorhabditis bacteriophora</name>
    <name type="common">Entomopathogenic nematode worm</name>
    <dbReference type="NCBI Taxonomy" id="37862"/>
    <lineage>
        <taxon>Eukaryota</taxon>
        <taxon>Metazoa</taxon>
        <taxon>Ecdysozoa</taxon>
        <taxon>Nematoda</taxon>
        <taxon>Chromadorea</taxon>
        <taxon>Rhabditida</taxon>
        <taxon>Rhabditina</taxon>
        <taxon>Rhabditomorpha</taxon>
        <taxon>Strongyloidea</taxon>
        <taxon>Heterorhabditidae</taxon>
        <taxon>Heterorhabditis</taxon>
    </lineage>
</organism>
<dbReference type="AlphaFoldDB" id="A0A1I7X2G9"/>
<evidence type="ECO:0000256" key="1">
    <source>
        <dbReference type="SAM" id="Phobius"/>
    </source>
</evidence>
<dbReference type="WBParaSite" id="Hba_11787">
    <property type="protein sequence ID" value="Hba_11787"/>
    <property type="gene ID" value="Hba_11787"/>
</dbReference>
<proteinExistence type="predicted"/>
<protein>
    <submittedName>
        <fullName evidence="3">Ovule protein</fullName>
    </submittedName>
</protein>
<keyword evidence="1" id="KW-0472">Membrane</keyword>
<name>A0A1I7X2G9_HETBA</name>